<comment type="caution">
    <text evidence="1">The sequence shown here is derived from an EMBL/GenBank/DDBJ whole genome shotgun (WGS) entry which is preliminary data.</text>
</comment>
<protein>
    <submittedName>
        <fullName evidence="1">Uncharacterized protein</fullName>
    </submittedName>
</protein>
<keyword evidence="2" id="KW-1185">Reference proteome</keyword>
<name>A0A1R3L1P1_9ROSI</name>
<accession>A0A1R3L1P1</accession>
<dbReference type="EMBL" id="AWUE01004719">
    <property type="protein sequence ID" value="OMP13264.1"/>
    <property type="molecule type" value="Genomic_DNA"/>
</dbReference>
<gene>
    <name evidence="1" type="ORF">COLO4_01982</name>
</gene>
<proteinExistence type="predicted"/>
<evidence type="ECO:0000313" key="2">
    <source>
        <dbReference type="Proteomes" id="UP000187203"/>
    </source>
</evidence>
<sequence length="34" mass="3930">MTFCWDSVYSRLDRTCADGDRQNSSIFASDFGYD</sequence>
<evidence type="ECO:0000313" key="1">
    <source>
        <dbReference type="EMBL" id="OMP13264.1"/>
    </source>
</evidence>
<organism evidence="1 2">
    <name type="scientific">Corchorus olitorius</name>
    <dbReference type="NCBI Taxonomy" id="93759"/>
    <lineage>
        <taxon>Eukaryota</taxon>
        <taxon>Viridiplantae</taxon>
        <taxon>Streptophyta</taxon>
        <taxon>Embryophyta</taxon>
        <taxon>Tracheophyta</taxon>
        <taxon>Spermatophyta</taxon>
        <taxon>Magnoliopsida</taxon>
        <taxon>eudicotyledons</taxon>
        <taxon>Gunneridae</taxon>
        <taxon>Pentapetalae</taxon>
        <taxon>rosids</taxon>
        <taxon>malvids</taxon>
        <taxon>Malvales</taxon>
        <taxon>Malvaceae</taxon>
        <taxon>Grewioideae</taxon>
        <taxon>Apeibeae</taxon>
        <taxon>Corchorus</taxon>
    </lineage>
</organism>
<dbReference type="AlphaFoldDB" id="A0A1R3L1P1"/>
<reference evidence="2" key="1">
    <citation type="submission" date="2013-09" db="EMBL/GenBank/DDBJ databases">
        <title>Corchorus olitorius genome sequencing.</title>
        <authorList>
            <person name="Alam M."/>
            <person name="Haque M.S."/>
            <person name="Islam M.S."/>
            <person name="Emdad E.M."/>
            <person name="Islam M.M."/>
            <person name="Ahmed B."/>
            <person name="Halim A."/>
            <person name="Hossen Q.M.M."/>
            <person name="Hossain M.Z."/>
            <person name="Ahmed R."/>
            <person name="Khan M.M."/>
            <person name="Islam R."/>
            <person name="Rashid M.M."/>
            <person name="Khan S.A."/>
            <person name="Rahman M.S."/>
            <person name="Alam M."/>
            <person name="Yahiya A.S."/>
            <person name="Khan M.S."/>
            <person name="Azam M.S."/>
            <person name="Haque T."/>
            <person name="Lashkar M.Z.H."/>
            <person name="Akhand A.I."/>
            <person name="Morshed G."/>
            <person name="Roy S."/>
            <person name="Uddin K.S."/>
            <person name="Rabeya T."/>
            <person name="Hossain A.S."/>
            <person name="Chowdhury A."/>
            <person name="Snigdha A.R."/>
            <person name="Mortoza M.S."/>
            <person name="Matin S.A."/>
            <person name="Hoque S.M.E."/>
            <person name="Islam M.K."/>
            <person name="Roy D.K."/>
            <person name="Haider R."/>
            <person name="Moosa M.M."/>
            <person name="Elias S.M."/>
            <person name="Hasan A.M."/>
            <person name="Jahan S."/>
            <person name="Shafiuddin M."/>
            <person name="Mahmood N."/>
            <person name="Shommy N.S."/>
        </authorList>
    </citation>
    <scope>NUCLEOTIDE SEQUENCE [LARGE SCALE GENOMIC DNA]</scope>
    <source>
        <strain evidence="2">cv. O-4</strain>
    </source>
</reference>
<dbReference type="Proteomes" id="UP000187203">
    <property type="component" value="Unassembled WGS sequence"/>
</dbReference>